<gene>
    <name evidence="1" type="ORF">GS429_05910</name>
</gene>
<dbReference type="RefSeq" id="WP_141466395.1">
    <property type="nucleotide sequence ID" value="NZ_WUYX01000022.1"/>
</dbReference>
<reference evidence="1 2" key="1">
    <citation type="submission" date="2020-01" db="EMBL/GenBank/DDBJ databases">
        <title>Natronorubrum sp. JWXQ-INN 674 isolated from Inner Mongolia Autonomous Region of China.</title>
        <authorList>
            <person name="Xue Q."/>
        </authorList>
    </citation>
    <scope>NUCLEOTIDE SEQUENCE [LARGE SCALE GENOMIC DNA]</scope>
    <source>
        <strain evidence="1 2">JWXQ-INN-674</strain>
    </source>
</reference>
<proteinExistence type="predicted"/>
<accession>A0A6B0VKH6</accession>
<dbReference type="EMBL" id="WUYX01000022">
    <property type="protein sequence ID" value="MXV61607.1"/>
    <property type="molecule type" value="Genomic_DNA"/>
</dbReference>
<protein>
    <submittedName>
        <fullName evidence="1">Phage repressor protein</fullName>
    </submittedName>
</protein>
<dbReference type="OrthoDB" id="162569at2157"/>
<evidence type="ECO:0000313" key="1">
    <source>
        <dbReference type="EMBL" id="MXV61607.1"/>
    </source>
</evidence>
<dbReference type="Proteomes" id="UP000434101">
    <property type="component" value="Unassembled WGS sequence"/>
</dbReference>
<evidence type="ECO:0000313" key="2">
    <source>
        <dbReference type="Proteomes" id="UP000434101"/>
    </source>
</evidence>
<dbReference type="InterPro" id="IPR036388">
    <property type="entry name" value="WH-like_DNA-bd_sf"/>
</dbReference>
<keyword evidence="2" id="KW-1185">Reference proteome</keyword>
<dbReference type="SUPFAM" id="SSF46785">
    <property type="entry name" value="Winged helix' DNA-binding domain"/>
    <property type="match status" value="1"/>
</dbReference>
<dbReference type="Gene3D" id="1.10.10.10">
    <property type="entry name" value="Winged helix-like DNA-binding domain superfamily/Winged helix DNA-binding domain"/>
    <property type="match status" value="1"/>
</dbReference>
<name>A0A6B0VKH6_9EURY</name>
<comment type="caution">
    <text evidence="1">The sequence shown here is derived from an EMBL/GenBank/DDBJ whole genome shotgun (WGS) entry which is preliminary data.</text>
</comment>
<dbReference type="InterPro" id="IPR036390">
    <property type="entry name" value="WH_DNA-bd_sf"/>
</dbReference>
<organism evidence="1 2">
    <name type="scientific">Natronorubrum halalkaliphilum</name>
    <dbReference type="NCBI Taxonomy" id="2691917"/>
    <lineage>
        <taxon>Archaea</taxon>
        <taxon>Methanobacteriati</taxon>
        <taxon>Methanobacteriota</taxon>
        <taxon>Stenosarchaea group</taxon>
        <taxon>Halobacteria</taxon>
        <taxon>Halobacteriales</taxon>
        <taxon>Natrialbaceae</taxon>
        <taxon>Natronorubrum</taxon>
    </lineage>
</organism>
<sequence length="99" mass="11318">MAEDDVRKRAEWTTQADEVIMEWLRGAGIHSSSAIGHALNDICDGIDYSRPHISRRCKNLSEYGLLDRNYKNYNLNEQGEQFLDGELDASTLEKTQLDD</sequence>
<dbReference type="AlphaFoldDB" id="A0A6B0VKH6"/>